<dbReference type="HOGENOM" id="CLU_2900962_0_0_10"/>
<dbReference type="Proteomes" id="UP000008514">
    <property type="component" value="Chromosome"/>
</dbReference>
<proteinExistence type="predicted"/>
<keyword evidence="2" id="KW-1185">Reference proteome</keyword>
<organism evidence="1 2">
    <name type="scientific">Psychroflexus torquis (strain ATCC 700755 / CIP 106069 / ACAM 623)</name>
    <dbReference type="NCBI Taxonomy" id="313595"/>
    <lineage>
        <taxon>Bacteria</taxon>
        <taxon>Pseudomonadati</taxon>
        <taxon>Bacteroidota</taxon>
        <taxon>Flavobacteriia</taxon>
        <taxon>Flavobacteriales</taxon>
        <taxon>Flavobacteriaceae</taxon>
        <taxon>Psychroflexus</taxon>
    </lineage>
</organism>
<dbReference type="KEGG" id="ptq:P700755_001420"/>
<dbReference type="AlphaFoldDB" id="K4IGY6"/>
<name>K4IGY6_PSYTT</name>
<reference evidence="1" key="2">
    <citation type="submission" date="2012-09" db="EMBL/GenBank/DDBJ databases">
        <title>The complete sequence of Psychroflexus torquis an extreme psychrophile from sea-ice that is stimulated by light.</title>
        <authorList>
            <person name="Feng S."/>
            <person name="Powell S.M."/>
            <person name="Bowman J.P."/>
        </authorList>
    </citation>
    <scope>NUCLEOTIDE SEQUENCE [LARGE SCALE GENOMIC DNA]</scope>
    <source>
        <strain evidence="1">ATCC 700755</strain>
    </source>
</reference>
<sequence length="62" mass="7301">MKSTLGGLRIPKKYKRLSTPYRLIARPIPLSEILADFLVDFVFTKLGFIKESFFFFLKMEKI</sequence>
<evidence type="ECO:0000313" key="2">
    <source>
        <dbReference type="Proteomes" id="UP000008514"/>
    </source>
</evidence>
<gene>
    <name evidence="1" type="ordered locus">P700755_001420</name>
</gene>
<reference evidence="1" key="1">
    <citation type="submission" date="2006-03" db="EMBL/GenBank/DDBJ databases">
        <authorList>
            <person name="Bowman J."/>
            <person name="Ferriera S."/>
            <person name="Johnson J."/>
            <person name="Kravitz S."/>
            <person name="Halpern A."/>
            <person name="Remington K."/>
            <person name="Beeson K."/>
            <person name="Tran B."/>
            <person name="Rogers Y.-H."/>
            <person name="Friedman R."/>
            <person name="Venter J.C."/>
        </authorList>
    </citation>
    <scope>NUCLEOTIDE SEQUENCE [LARGE SCALE GENOMIC DNA]</scope>
    <source>
        <strain evidence="1">ATCC 700755</strain>
    </source>
</reference>
<dbReference type="EMBL" id="CP003879">
    <property type="protein sequence ID" value="AFU68336.1"/>
    <property type="molecule type" value="Genomic_DNA"/>
</dbReference>
<protein>
    <submittedName>
        <fullName evidence="1">Uncharacterized protein</fullName>
    </submittedName>
</protein>
<accession>K4IGY6</accession>
<dbReference type="RefSeq" id="WP_015023940.1">
    <property type="nucleotide sequence ID" value="NC_018721.1"/>
</dbReference>
<evidence type="ECO:0000313" key="1">
    <source>
        <dbReference type="EMBL" id="AFU68336.1"/>
    </source>
</evidence>